<reference evidence="2 3" key="1">
    <citation type="journal article" date="2014" name="Nat. Commun.">
        <title>Klebsormidium flaccidum genome reveals primary factors for plant terrestrial adaptation.</title>
        <authorList>
            <person name="Hori K."/>
            <person name="Maruyama F."/>
            <person name="Fujisawa T."/>
            <person name="Togashi T."/>
            <person name="Yamamoto N."/>
            <person name="Seo M."/>
            <person name="Sato S."/>
            <person name="Yamada T."/>
            <person name="Mori H."/>
            <person name="Tajima N."/>
            <person name="Moriyama T."/>
            <person name="Ikeuchi M."/>
            <person name="Watanabe M."/>
            <person name="Wada H."/>
            <person name="Kobayashi K."/>
            <person name="Saito M."/>
            <person name="Masuda T."/>
            <person name="Sasaki-Sekimoto Y."/>
            <person name="Mashiguchi K."/>
            <person name="Awai K."/>
            <person name="Shimojima M."/>
            <person name="Masuda S."/>
            <person name="Iwai M."/>
            <person name="Nobusawa T."/>
            <person name="Narise T."/>
            <person name="Kondo S."/>
            <person name="Saito H."/>
            <person name="Sato R."/>
            <person name="Murakawa M."/>
            <person name="Ihara Y."/>
            <person name="Oshima-Yamada Y."/>
            <person name="Ohtaka K."/>
            <person name="Satoh M."/>
            <person name="Sonobe K."/>
            <person name="Ishii M."/>
            <person name="Ohtani R."/>
            <person name="Kanamori-Sato M."/>
            <person name="Honoki R."/>
            <person name="Miyazaki D."/>
            <person name="Mochizuki H."/>
            <person name="Umetsu J."/>
            <person name="Higashi K."/>
            <person name="Shibata D."/>
            <person name="Kamiya Y."/>
            <person name="Sato N."/>
            <person name="Nakamura Y."/>
            <person name="Tabata S."/>
            <person name="Ida S."/>
            <person name="Kurokawa K."/>
            <person name="Ohta H."/>
        </authorList>
    </citation>
    <scope>NUCLEOTIDE SEQUENCE [LARGE SCALE GENOMIC DNA]</scope>
    <source>
        <strain evidence="2 3">NIES-2285</strain>
    </source>
</reference>
<keyword evidence="3" id="KW-1185">Reference proteome</keyword>
<evidence type="ECO:0000313" key="2">
    <source>
        <dbReference type="EMBL" id="GAQ91483.1"/>
    </source>
</evidence>
<protein>
    <submittedName>
        <fullName evidence="2">Uncharacterized protein</fullName>
    </submittedName>
</protein>
<dbReference type="Proteomes" id="UP000054558">
    <property type="component" value="Unassembled WGS sequence"/>
</dbReference>
<evidence type="ECO:0000256" key="1">
    <source>
        <dbReference type="SAM" id="MobiDB-lite"/>
    </source>
</evidence>
<sequence>MREADTTGSAARLERAFKEFVQKGSLISHMEAALRKIPRDSRAWYTKFEQLFEGLDLEYLADGFITDMKMALEEAGDSSSWTADTVRDLEKQIKKSFEKYRKEAQTQLGEGNARPLVLRGAGSGGGSFGRSGSKDGQQVKRKRPNGY</sequence>
<proteinExistence type="predicted"/>
<organism evidence="2 3">
    <name type="scientific">Klebsormidium nitens</name>
    <name type="common">Green alga</name>
    <name type="synonym">Ulothrix nitens</name>
    <dbReference type="NCBI Taxonomy" id="105231"/>
    <lineage>
        <taxon>Eukaryota</taxon>
        <taxon>Viridiplantae</taxon>
        <taxon>Streptophyta</taxon>
        <taxon>Klebsormidiophyceae</taxon>
        <taxon>Klebsormidiales</taxon>
        <taxon>Klebsormidiaceae</taxon>
        <taxon>Klebsormidium</taxon>
    </lineage>
</organism>
<feature type="region of interest" description="Disordered" evidence="1">
    <location>
        <begin position="105"/>
        <end position="147"/>
    </location>
</feature>
<accession>A0A1Y1ILE2</accession>
<evidence type="ECO:0000313" key="3">
    <source>
        <dbReference type="Proteomes" id="UP000054558"/>
    </source>
</evidence>
<dbReference type="AlphaFoldDB" id="A0A1Y1ILE2"/>
<gene>
    <name evidence="2" type="ORF">KFL_007930060</name>
</gene>
<name>A0A1Y1ILE2_KLENI</name>
<dbReference type="EMBL" id="DF237742">
    <property type="protein sequence ID" value="GAQ91483.1"/>
    <property type="molecule type" value="Genomic_DNA"/>
</dbReference>